<reference evidence="1 2" key="1">
    <citation type="submission" date="2021-06" db="EMBL/GenBank/DDBJ databases">
        <title>Caerostris extrusa draft genome.</title>
        <authorList>
            <person name="Kono N."/>
            <person name="Arakawa K."/>
        </authorList>
    </citation>
    <scope>NUCLEOTIDE SEQUENCE [LARGE SCALE GENOMIC DNA]</scope>
</reference>
<dbReference type="AlphaFoldDB" id="A0AAV4T9A1"/>
<dbReference type="Proteomes" id="UP001054945">
    <property type="component" value="Unassembled WGS sequence"/>
</dbReference>
<organism evidence="1 2">
    <name type="scientific">Caerostris extrusa</name>
    <name type="common">Bark spider</name>
    <name type="synonym">Caerostris bankana</name>
    <dbReference type="NCBI Taxonomy" id="172846"/>
    <lineage>
        <taxon>Eukaryota</taxon>
        <taxon>Metazoa</taxon>
        <taxon>Ecdysozoa</taxon>
        <taxon>Arthropoda</taxon>
        <taxon>Chelicerata</taxon>
        <taxon>Arachnida</taxon>
        <taxon>Araneae</taxon>
        <taxon>Araneomorphae</taxon>
        <taxon>Entelegynae</taxon>
        <taxon>Araneoidea</taxon>
        <taxon>Araneidae</taxon>
        <taxon>Caerostris</taxon>
    </lineage>
</organism>
<evidence type="ECO:0000313" key="1">
    <source>
        <dbReference type="EMBL" id="GIY41492.1"/>
    </source>
</evidence>
<comment type="caution">
    <text evidence="1">The sequence shown here is derived from an EMBL/GenBank/DDBJ whole genome shotgun (WGS) entry which is preliminary data.</text>
</comment>
<keyword evidence="2" id="KW-1185">Reference proteome</keyword>
<accession>A0AAV4T9A1</accession>
<protein>
    <submittedName>
        <fullName evidence="1">Uncharacterized protein</fullName>
    </submittedName>
</protein>
<sequence length="106" mass="11854">MNNSQERYCGKTNAVGHVQTVPWGLSSITVCTRFLFFSTLSSGYYAQRPSGPFYGWGINLMSDSWQHLLMGHVTSLSLLRPSIGQCVRVGKKIPRAVEQGLQYLLK</sequence>
<evidence type="ECO:0000313" key="2">
    <source>
        <dbReference type="Proteomes" id="UP001054945"/>
    </source>
</evidence>
<name>A0AAV4T9A1_CAEEX</name>
<proteinExistence type="predicted"/>
<dbReference type="EMBL" id="BPLR01010718">
    <property type="protein sequence ID" value="GIY41492.1"/>
    <property type="molecule type" value="Genomic_DNA"/>
</dbReference>
<gene>
    <name evidence="1" type="ORF">CEXT_165311</name>
</gene>